<proteinExistence type="predicted"/>
<feature type="repeat" description="TPR" evidence="3">
    <location>
        <begin position="113"/>
        <end position="146"/>
    </location>
</feature>
<dbReference type="Pfam" id="PF13424">
    <property type="entry name" value="TPR_12"/>
    <property type="match status" value="1"/>
</dbReference>
<dbReference type="SUPFAM" id="SSF48452">
    <property type="entry name" value="TPR-like"/>
    <property type="match status" value="1"/>
</dbReference>
<feature type="repeat" description="TPR" evidence="3">
    <location>
        <begin position="71"/>
        <end position="104"/>
    </location>
</feature>
<evidence type="ECO:0000256" key="2">
    <source>
        <dbReference type="ARBA" id="ARBA00022803"/>
    </source>
</evidence>
<dbReference type="AlphaFoldDB" id="A0A814WTC7"/>
<evidence type="ECO:0000313" key="4">
    <source>
        <dbReference type="EMBL" id="CAF1209998.1"/>
    </source>
</evidence>
<keyword evidence="2 3" id="KW-0802">TPR repeat</keyword>
<sequence>MLGTIFRIDKVRFDDEKAVWVIKLTMCGENENELRDEFDYYRQQMGEYISLLSLGNLLSEMGENDTCVFICASYTGLGNVALHRGEIDVALEYYSKALEMNLKTLSPYHPDIAANYINLGVAYGDKGLYDKALEYYEKALKIKLKVYGEEHADVAHVYQNMGTAYDEKNEYEMALQYYETCLCILVEVSYDIS</sequence>
<comment type="caution">
    <text evidence="4">The sequence shown here is derived from an EMBL/GenBank/DDBJ whole genome shotgun (WGS) entry which is preliminary data.</text>
</comment>
<feature type="repeat" description="TPR" evidence="3">
    <location>
        <begin position="155"/>
        <end position="188"/>
    </location>
</feature>
<keyword evidence="6" id="KW-1185">Reference proteome</keyword>
<dbReference type="Proteomes" id="UP000681722">
    <property type="component" value="Unassembled WGS sequence"/>
</dbReference>
<dbReference type="SMART" id="SM00028">
    <property type="entry name" value="TPR"/>
    <property type="match status" value="3"/>
</dbReference>
<dbReference type="InterPro" id="IPR019734">
    <property type="entry name" value="TPR_rpt"/>
</dbReference>
<evidence type="ECO:0000313" key="6">
    <source>
        <dbReference type="Proteomes" id="UP000663829"/>
    </source>
</evidence>
<dbReference type="EMBL" id="CAJNOQ010008904">
    <property type="protein sequence ID" value="CAF1209998.1"/>
    <property type="molecule type" value="Genomic_DNA"/>
</dbReference>
<name>A0A814WTC7_9BILA</name>
<dbReference type="PROSITE" id="PS50293">
    <property type="entry name" value="TPR_REGION"/>
    <property type="match status" value="1"/>
</dbReference>
<accession>A0A814WTC7</accession>
<dbReference type="Pfam" id="PF13181">
    <property type="entry name" value="TPR_8"/>
    <property type="match status" value="1"/>
</dbReference>
<evidence type="ECO:0000256" key="1">
    <source>
        <dbReference type="ARBA" id="ARBA00022737"/>
    </source>
</evidence>
<gene>
    <name evidence="4" type="ORF">GPM918_LOCUS24163</name>
    <name evidence="5" type="ORF">SRO942_LOCUS24166</name>
</gene>
<dbReference type="InterPro" id="IPR011990">
    <property type="entry name" value="TPR-like_helical_dom_sf"/>
</dbReference>
<organism evidence="4 6">
    <name type="scientific">Didymodactylos carnosus</name>
    <dbReference type="NCBI Taxonomy" id="1234261"/>
    <lineage>
        <taxon>Eukaryota</taxon>
        <taxon>Metazoa</taxon>
        <taxon>Spiralia</taxon>
        <taxon>Gnathifera</taxon>
        <taxon>Rotifera</taxon>
        <taxon>Eurotatoria</taxon>
        <taxon>Bdelloidea</taxon>
        <taxon>Philodinida</taxon>
        <taxon>Philodinidae</taxon>
        <taxon>Didymodactylos</taxon>
    </lineage>
</organism>
<evidence type="ECO:0000313" key="5">
    <source>
        <dbReference type="EMBL" id="CAF3974167.1"/>
    </source>
</evidence>
<dbReference type="PANTHER" id="PTHR45641">
    <property type="entry name" value="TETRATRICOPEPTIDE REPEAT PROTEIN (AFU_ORTHOLOGUE AFUA_6G03870)"/>
    <property type="match status" value="1"/>
</dbReference>
<dbReference type="PROSITE" id="PS50005">
    <property type="entry name" value="TPR"/>
    <property type="match status" value="3"/>
</dbReference>
<evidence type="ECO:0000256" key="3">
    <source>
        <dbReference type="PROSITE-ProRule" id="PRU00339"/>
    </source>
</evidence>
<dbReference type="OrthoDB" id="2017782at2759"/>
<dbReference type="PANTHER" id="PTHR45641:SF1">
    <property type="entry name" value="AAA+ ATPASE DOMAIN-CONTAINING PROTEIN"/>
    <property type="match status" value="1"/>
</dbReference>
<reference evidence="4" key="1">
    <citation type="submission" date="2021-02" db="EMBL/GenBank/DDBJ databases">
        <authorList>
            <person name="Nowell W R."/>
        </authorList>
    </citation>
    <scope>NUCLEOTIDE SEQUENCE</scope>
</reference>
<keyword evidence="1" id="KW-0677">Repeat</keyword>
<dbReference type="Proteomes" id="UP000663829">
    <property type="component" value="Unassembled WGS sequence"/>
</dbReference>
<evidence type="ECO:0008006" key="7">
    <source>
        <dbReference type="Google" id="ProtNLM"/>
    </source>
</evidence>
<protein>
    <recommendedName>
        <fullName evidence="7">Kinesin light chain</fullName>
    </recommendedName>
</protein>
<dbReference type="EMBL" id="CAJOBC010008907">
    <property type="protein sequence ID" value="CAF3974167.1"/>
    <property type="molecule type" value="Genomic_DNA"/>
</dbReference>
<dbReference type="Gene3D" id="1.25.40.10">
    <property type="entry name" value="Tetratricopeptide repeat domain"/>
    <property type="match status" value="1"/>
</dbReference>